<dbReference type="AlphaFoldDB" id="A0AB34JN33"/>
<feature type="region of interest" description="Disordered" evidence="2">
    <location>
        <begin position="1"/>
        <end position="27"/>
    </location>
</feature>
<dbReference type="SUPFAM" id="SSF50978">
    <property type="entry name" value="WD40 repeat-like"/>
    <property type="match status" value="1"/>
</dbReference>
<dbReference type="PANTHER" id="PTHR21021">
    <property type="entry name" value="GAF/PUTATIVE CYTOSKELETAL PROTEIN"/>
    <property type="match status" value="1"/>
</dbReference>
<proteinExistence type="inferred from homology"/>
<accession>A0AB34JN33</accession>
<evidence type="ECO:0000256" key="2">
    <source>
        <dbReference type="SAM" id="MobiDB-lite"/>
    </source>
</evidence>
<dbReference type="InterPro" id="IPR007303">
    <property type="entry name" value="TIP41-like"/>
</dbReference>
<evidence type="ECO:0000256" key="1">
    <source>
        <dbReference type="ARBA" id="ARBA00006658"/>
    </source>
</evidence>
<name>A0AB34JN33_PRYPA</name>
<feature type="region of interest" description="Disordered" evidence="2">
    <location>
        <begin position="361"/>
        <end position="380"/>
    </location>
</feature>
<keyword evidence="4" id="KW-1185">Reference proteome</keyword>
<evidence type="ECO:0000313" key="4">
    <source>
        <dbReference type="Proteomes" id="UP001515480"/>
    </source>
</evidence>
<sequence>MVVWDLPQKPKRRPSASSGAPSHTPLSSGWTLVEARAAALGQADAKSFARSVRASRGGGAWAVRGEVPLEDERSACGCTTVVFDGVRMQLPEKLFGRSYLELRHAGLDVAFCFDAMLALRRWAELSVGLVNARREGKEVWSGWTCDAAALQHAWAQSAWAAEGGRYSFREEWDWVYRTDYSGSVHRGAAAEHSRQRSLAAQKHKLIRLGKPSEPLAAEEPELAWDECDEAAAAAAQREFCDGEEEPLCERELKLYEDHLSELGIARLSVRVRAWRCGWEARVRWWSCLNPHRQPRRGLPHARLRDATVRLAYASRAAVRCVEERSLLFAEGAGMEGAAPLDADEMRPHMRLDHKAAPSLKALSSKLPPPSPPLPLPSPRLYPTLTPTPTPRRRITIALAPLVPQAGFSLAASLGAPVTSVASSEGHVAFAAAGNGAIVWWHRGYPLASAYHRGVEALAIAPSAALSAGSDGAVRVWRREGESVAVSMSGERADRAHDGLPLVQALALEASLVAAGCGCTVLHFSLDDTAPLAAAAPPLPSAVTALAFSPRGLVAGTMHSGAFVFPLSALSSPPPLRLECAAPIDSLAPLASSLVASCADRTARLWDASPLPLTFGGAPNPPSAQPFACAPLAAAPLLLRSPQGLVAWRLAPPAAPPASHAAPLPLPFAVRCLSARGRVVACGGEGRVALLREEADAWRAAGEWRVAGRVALLAWGGEGVLYAACEGGEVYAAACEAEA</sequence>
<reference evidence="3 4" key="1">
    <citation type="journal article" date="2024" name="Science">
        <title>Giant polyketide synthase enzymes in the biosynthesis of giant marine polyether toxins.</title>
        <authorList>
            <person name="Fallon T.R."/>
            <person name="Shende V.V."/>
            <person name="Wierzbicki I.H."/>
            <person name="Pendleton A.L."/>
            <person name="Watervoot N.F."/>
            <person name="Auber R.P."/>
            <person name="Gonzalez D.J."/>
            <person name="Wisecaver J.H."/>
            <person name="Moore B.S."/>
        </authorList>
    </citation>
    <scope>NUCLEOTIDE SEQUENCE [LARGE SCALE GENOMIC DNA]</scope>
    <source>
        <strain evidence="3 4">12B1</strain>
    </source>
</reference>
<feature type="compositionally biased region" description="Polar residues" evidence="2">
    <location>
        <begin position="15"/>
        <end position="27"/>
    </location>
</feature>
<dbReference type="EMBL" id="JBGBPQ010000006">
    <property type="protein sequence ID" value="KAL1523364.1"/>
    <property type="molecule type" value="Genomic_DNA"/>
</dbReference>
<gene>
    <name evidence="3" type="ORF">AB1Y20_018308</name>
</gene>
<dbReference type="InterPro" id="IPR015943">
    <property type="entry name" value="WD40/YVTN_repeat-like_dom_sf"/>
</dbReference>
<protein>
    <submittedName>
        <fullName evidence="3">Uncharacterized protein</fullName>
    </submittedName>
</protein>
<dbReference type="GO" id="GO:0031929">
    <property type="term" value="P:TOR signaling"/>
    <property type="evidence" value="ECO:0007669"/>
    <property type="project" value="TreeGrafter"/>
</dbReference>
<dbReference type="InterPro" id="IPR036322">
    <property type="entry name" value="WD40_repeat_dom_sf"/>
</dbReference>
<organism evidence="3 4">
    <name type="scientific">Prymnesium parvum</name>
    <name type="common">Toxic golden alga</name>
    <dbReference type="NCBI Taxonomy" id="97485"/>
    <lineage>
        <taxon>Eukaryota</taxon>
        <taxon>Haptista</taxon>
        <taxon>Haptophyta</taxon>
        <taxon>Prymnesiophyceae</taxon>
        <taxon>Prymnesiales</taxon>
        <taxon>Prymnesiaceae</taxon>
        <taxon>Prymnesium</taxon>
    </lineage>
</organism>
<comment type="caution">
    <text evidence="3">The sequence shown here is derived from an EMBL/GenBank/DDBJ whole genome shotgun (WGS) entry which is preliminary data.</text>
</comment>
<dbReference type="GO" id="GO:0005829">
    <property type="term" value="C:cytosol"/>
    <property type="evidence" value="ECO:0007669"/>
    <property type="project" value="TreeGrafter"/>
</dbReference>
<feature type="compositionally biased region" description="Pro residues" evidence="2">
    <location>
        <begin position="366"/>
        <end position="380"/>
    </location>
</feature>
<comment type="similarity">
    <text evidence="1">Belongs to the TIP41 family.</text>
</comment>
<dbReference type="Pfam" id="PF04176">
    <property type="entry name" value="TIP41"/>
    <property type="match status" value="1"/>
</dbReference>
<dbReference type="PANTHER" id="PTHR21021:SF16">
    <property type="entry name" value="TIP41-LIKE PROTEIN"/>
    <property type="match status" value="1"/>
</dbReference>
<dbReference type="InterPro" id="IPR051330">
    <property type="entry name" value="Phosphatase_reg/MetRdx"/>
</dbReference>
<dbReference type="Proteomes" id="UP001515480">
    <property type="component" value="Unassembled WGS sequence"/>
</dbReference>
<dbReference type="Gene3D" id="2.130.10.10">
    <property type="entry name" value="YVTN repeat-like/Quinoprotein amine dehydrogenase"/>
    <property type="match status" value="1"/>
</dbReference>
<evidence type="ECO:0000313" key="3">
    <source>
        <dbReference type="EMBL" id="KAL1523364.1"/>
    </source>
</evidence>